<feature type="domain" description="Glycosyl transferase family 1" evidence="3">
    <location>
        <begin position="183"/>
        <end position="356"/>
    </location>
</feature>
<evidence type="ECO:0000256" key="2">
    <source>
        <dbReference type="ARBA" id="ARBA00022679"/>
    </source>
</evidence>
<dbReference type="Proteomes" id="UP001261871">
    <property type="component" value="Unassembled WGS sequence"/>
</dbReference>
<dbReference type="RefSeq" id="WP_310008600.1">
    <property type="nucleotide sequence ID" value="NZ_JAVDTX010000007.1"/>
</dbReference>
<comment type="caution">
    <text evidence="5">The sequence shown here is derived from an EMBL/GenBank/DDBJ whole genome shotgun (WGS) entry which is preliminary data.</text>
</comment>
<reference evidence="5 6" key="1">
    <citation type="submission" date="2023-07" db="EMBL/GenBank/DDBJ databases">
        <title>Sorghum-associated microbial communities from plants grown in Nebraska, USA.</title>
        <authorList>
            <person name="Schachtman D."/>
        </authorList>
    </citation>
    <scope>NUCLEOTIDE SEQUENCE [LARGE SCALE GENOMIC DNA]</scope>
    <source>
        <strain evidence="5 6">BE124</strain>
    </source>
</reference>
<keyword evidence="2" id="KW-0808">Transferase</keyword>
<name>A0ABU1S5V9_9FLAO</name>
<evidence type="ECO:0000313" key="5">
    <source>
        <dbReference type="EMBL" id="MDR6846429.1"/>
    </source>
</evidence>
<gene>
    <name evidence="5" type="ORF">J2W95_003145</name>
</gene>
<organism evidence="5 6">
    <name type="scientific">Flavobacterium granuli</name>
    <dbReference type="NCBI Taxonomy" id="280093"/>
    <lineage>
        <taxon>Bacteria</taxon>
        <taxon>Pseudomonadati</taxon>
        <taxon>Bacteroidota</taxon>
        <taxon>Flavobacteriia</taxon>
        <taxon>Flavobacteriales</taxon>
        <taxon>Flavobacteriaceae</taxon>
        <taxon>Flavobacterium</taxon>
    </lineage>
</organism>
<dbReference type="SUPFAM" id="SSF53756">
    <property type="entry name" value="UDP-Glycosyltransferase/glycogen phosphorylase"/>
    <property type="match status" value="1"/>
</dbReference>
<dbReference type="Gene3D" id="3.40.50.2000">
    <property type="entry name" value="Glycogen Phosphorylase B"/>
    <property type="match status" value="2"/>
</dbReference>
<accession>A0ABU1S5V9</accession>
<dbReference type="Pfam" id="PF00534">
    <property type="entry name" value="Glycos_transf_1"/>
    <property type="match status" value="1"/>
</dbReference>
<keyword evidence="6" id="KW-1185">Reference proteome</keyword>
<dbReference type="Pfam" id="PF13439">
    <property type="entry name" value="Glyco_transf_4"/>
    <property type="match status" value="1"/>
</dbReference>
<dbReference type="CDD" id="cd03801">
    <property type="entry name" value="GT4_PimA-like"/>
    <property type="match status" value="1"/>
</dbReference>
<dbReference type="EMBL" id="JAVDTX010000007">
    <property type="protein sequence ID" value="MDR6846429.1"/>
    <property type="molecule type" value="Genomic_DNA"/>
</dbReference>
<feature type="domain" description="Glycosyltransferase subfamily 4-like N-terminal" evidence="4">
    <location>
        <begin position="18"/>
        <end position="182"/>
    </location>
</feature>
<dbReference type="InterPro" id="IPR001296">
    <property type="entry name" value="Glyco_trans_1"/>
</dbReference>
<evidence type="ECO:0000259" key="3">
    <source>
        <dbReference type="Pfam" id="PF00534"/>
    </source>
</evidence>
<dbReference type="InterPro" id="IPR028098">
    <property type="entry name" value="Glyco_trans_4-like_N"/>
</dbReference>
<dbReference type="PANTHER" id="PTHR12526">
    <property type="entry name" value="GLYCOSYLTRANSFERASE"/>
    <property type="match status" value="1"/>
</dbReference>
<evidence type="ECO:0000313" key="6">
    <source>
        <dbReference type="Proteomes" id="UP001261871"/>
    </source>
</evidence>
<evidence type="ECO:0000256" key="1">
    <source>
        <dbReference type="ARBA" id="ARBA00022676"/>
    </source>
</evidence>
<evidence type="ECO:0000259" key="4">
    <source>
        <dbReference type="Pfam" id="PF13439"/>
    </source>
</evidence>
<protein>
    <submittedName>
        <fullName evidence="5">Glycosyltransferase involved in cell wall biosynthesis</fullName>
    </submittedName>
</protein>
<sequence length="383" mass="42981">MHICFLTSEFPKEGFPHGGVGSFIATLGRELVERGIKVSVVGLNYVSNEETEIINGITVYRLVSKKQKGLQWYYNSKVITNKIDSIHKEHPIDFVEATELGLAFLPKRKEIKYVIRMHGGHHFFAKAENRKIEWWKAFQEKKSFKKADLLVAVSEYVGETTRNLLKLGDVPIQVIYNPVDISKFFDASEIDYVKHTLLFAGSIVEKKGIRQLIESLAFLVDEFPEIHLLIAGKGGNLPGTKIPYLPILEKSITPEISKHITFLGLVNNSKMPNLIAKSNICCYPSHMEAMPLAWLEVLAMGKIFVGSTAGPGNEAVINNVTGILANPYSPEDIADKIKWVLDHPEVSKTMGKNARADVTDRFSVTVIANLNFDFFAKQKNEMF</sequence>
<keyword evidence="1" id="KW-0328">Glycosyltransferase</keyword>
<dbReference type="PANTHER" id="PTHR12526:SF629">
    <property type="entry name" value="TEICHURONIC ACID BIOSYNTHESIS GLYCOSYLTRANSFERASE TUAH-RELATED"/>
    <property type="match status" value="1"/>
</dbReference>
<proteinExistence type="predicted"/>